<evidence type="ECO:0008006" key="5">
    <source>
        <dbReference type="Google" id="ProtNLM"/>
    </source>
</evidence>
<name>A0A1Y0C418_9MYCO</name>
<feature type="compositionally biased region" description="Pro residues" evidence="1">
    <location>
        <begin position="32"/>
        <end position="52"/>
    </location>
</feature>
<organism evidence="3 4">
    <name type="scientific">Mycobacterium dioxanotrophicus</name>
    <dbReference type="NCBI Taxonomy" id="482462"/>
    <lineage>
        <taxon>Bacteria</taxon>
        <taxon>Bacillati</taxon>
        <taxon>Actinomycetota</taxon>
        <taxon>Actinomycetes</taxon>
        <taxon>Mycobacteriales</taxon>
        <taxon>Mycobacteriaceae</taxon>
        <taxon>Mycobacterium</taxon>
    </lineage>
</organism>
<feature type="chain" id="PRO_5013005231" description="Lipoprotein" evidence="2">
    <location>
        <begin position="28"/>
        <end position="178"/>
    </location>
</feature>
<evidence type="ECO:0000256" key="1">
    <source>
        <dbReference type="SAM" id="MobiDB-lite"/>
    </source>
</evidence>
<dbReference type="KEGG" id="mdx:BTO20_16390"/>
<evidence type="ECO:0000313" key="3">
    <source>
        <dbReference type="EMBL" id="ART69943.1"/>
    </source>
</evidence>
<proteinExistence type="predicted"/>
<keyword evidence="2" id="KW-0732">Signal</keyword>
<accession>A0A1Y0C418</accession>
<evidence type="ECO:0000256" key="2">
    <source>
        <dbReference type="SAM" id="SignalP"/>
    </source>
</evidence>
<dbReference type="EMBL" id="CP020809">
    <property type="protein sequence ID" value="ART69943.1"/>
    <property type="molecule type" value="Genomic_DNA"/>
</dbReference>
<dbReference type="OrthoDB" id="166978at2"/>
<feature type="signal peptide" evidence="2">
    <location>
        <begin position="1"/>
        <end position="27"/>
    </location>
</feature>
<feature type="region of interest" description="Disordered" evidence="1">
    <location>
        <begin position="24"/>
        <end position="56"/>
    </location>
</feature>
<keyword evidence="4" id="KW-1185">Reference proteome</keyword>
<dbReference type="AlphaFoldDB" id="A0A1Y0C418"/>
<evidence type="ECO:0000313" key="4">
    <source>
        <dbReference type="Proteomes" id="UP000195331"/>
    </source>
</evidence>
<protein>
    <recommendedName>
        <fullName evidence="5">Lipoprotein</fullName>
    </recommendedName>
</protein>
<reference evidence="3 4" key="1">
    <citation type="submission" date="2017-04" db="EMBL/GenBank/DDBJ databases">
        <title>Whole Genome Sequence of 1,4-Dioxane Degrading Bacterium Mycobacterium dioxanotrophicus PH-06.</title>
        <authorList>
            <person name="He Y."/>
        </authorList>
    </citation>
    <scope>NUCLEOTIDE SEQUENCE [LARGE SCALE GENOMIC DNA]</scope>
    <source>
        <strain evidence="3 4">PH-06</strain>
    </source>
</reference>
<sequence>MRPTRAAILAAALVAAGVGTFSGVATADPDTPEPTPAAPAPDPNAPPAPAPAAPAGALATSIDHDGTFVVGKDIAPGTYASAGPVGNGACYWKRIGDDQNPIIDNAMTKKAQTVAIEPTDKAFKTSGCQPWAQTDAPPDAQAQGGLLPALIAGGQLRGMLGTLNNGARQYDGSQVPTP</sequence>
<dbReference type="Proteomes" id="UP000195331">
    <property type="component" value="Chromosome"/>
</dbReference>
<dbReference type="RefSeq" id="WP_087077433.1">
    <property type="nucleotide sequence ID" value="NZ_CP020809.1"/>
</dbReference>
<gene>
    <name evidence="3" type="ORF">BTO20_16390</name>
</gene>